<organism evidence="2 3">
    <name type="scientific">Phanerochaete carnosa (strain HHB-10118-sp)</name>
    <name type="common">White-rot fungus</name>
    <name type="synonym">Peniophora carnosa</name>
    <dbReference type="NCBI Taxonomy" id="650164"/>
    <lineage>
        <taxon>Eukaryota</taxon>
        <taxon>Fungi</taxon>
        <taxon>Dikarya</taxon>
        <taxon>Basidiomycota</taxon>
        <taxon>Agaricomycotina</taxon>
        <taxon>Agaricomycetes</taxon>
        <taxon>Polyporales</taxon>
        <taxon>Phanerochaetaceae</taxon>
        <taxon>Phanerochaete</taxon>
    </lineage>
</organism>
<feature type="compositionally biased region" description="Acidic residues" evidence="1">
    <location>
        <begin position="175"/>
        <end position="185"/>
    </location>
</feature>
<dbReference type="RefSeq" id="XP_007398799.1">
    <property type="nucleotide sequence ID" value="XM_007398737.1"/>
</dbReference>
<dbReference type="KEGG" id="pco:PHACADRAFT_260854"/>
<keyword evidence="3" id="KW-1185">Reference proteome</keyword>
<evidence type="ECO:0000256" key="1">
    <source>
        <dbReference type="SAM" id="MobiDB-lite"/>
    </source>
</evidence>
<evidence type="ECO:0000313" key="3">
    <source>
        <dbReference type="Proteomes" id="UP000008370"/>
    </source>
</evidence>
<protein>
    <submittedName>
        <fullName evidence="2">Uncharacterized protein</fullName>
    </submittedName>
</protein>
<proteinExistence type="predicted"/>
<dbReference type="HOGENOM" id="CLU_1384589_0_0_1"/>
<dbReference type="InParanoid" id="K5W045"/>
<name>K5W045_PHACS</name>
<feature type="region of interest" description="Disordered" evidence="1">
    <location>
        <begin position="155"/>
        <end position="197"/>
    </location>
</feature>
<accession>K5W045</accession>
<dbReference type="GeneID" id="18917832"/>
<feature type="region of interest" description="Disordered" evidence="1">
    <location>
        <begin position="110"/>
        <end position="136"/>
    </location>
</feature>
<gene>
    <name evidence="2" type="ORF">PHACADRAFT_260854</name>
</gene>
<reference evidence="2 3" key="1">
    <citation type="journal article" date="2012" name="BMC Genomics">
        <title>Comparative genomics of the white-rot fungi, Phanerochaete carnosa and P. chrysosporium, to elucidate the genetic basis of the distinct wood types they colonize.</title>
        <authorList>
            <person name="Suzuki H."/>
            <person name="MacDonald J."/>
            <person name="Syed K."/>
            <person name="Salamov A."/>
            <person name="Hori C."/>
            <person name="Aerts A."/>
            <person name="Henrissat B."/>
            <person name="Wiebenga A."/>
            <person name="vanKuyk P.A."/>
            <person name="Barry K."/>
            <person name="Lindquist E."/>
            <person name="LaButti K."/>
            <person name="Lapidus A."/>
            <person name="Lucas S."/>
            <person name="Coutinho P."/>
            <person name="Gong Y."/>
            <person name="Samejima M."/>
            <person name="Mahadevan R."/>
            <person name="Abou-Zaid M."/>
            <person name="de Vries R.P."/>
            <person name="Igarashi K."/>
            <person name="Yadav J.S."/>
            <person name="Grigoriev I.V."/>
            <person name="Master E.R."/>
        </authorList>
    </citation>
    <scope>NUCLEOTIDE SEQUENCE [LARGE SCALE GENOMIC DNA]</scope>
    <source>
        <strain evidence="2 3">HHB-10118-sp</strain>
    </source>
</reference>
<dbReference type="OrthoDB" id="10637997at2759"/>
<dbReference type="EMBL" id="JH930475">
    <property type="protein sequence ID" value="EKM52455.1"/>
    <property type="molecule type" value="Genomic_DNA"/>
</dbReference>
<dbReference type="AlphaFoldDB" id="K5W045"/>
<evidence type="ECO:0000313" key="2">
    <source>
        <dbReference type="EMBL" id="EKM52455.1"/>
    </source>
</evidence>
<dbReference type="Proteomes" id="UP000008370">
    <property type="component" value="Unassembled WGS sequence"/>
</dbReference>
<sequence>MDFEMPCPLPGCTEVVRRSAAIHHVRRMHPELTKRKERVACPKCTQALQGENYTRHYVAHFPSYVCPYGCGASLSRVTVSERKRHYSGCGIRLRTGLTWEEADALAMQNESLPVSKKTNREGGSRTMKQYVETTEGPVAVEDLEAESEEECLSTFVKRKQRQSAPASEPAPEGIVESESDVDDSQGDTSVEMNDAKT</sequence>